<dbReference type="InterPro" id="IPR050960">
    <property type="entry name" value="AB_hydrolase_4_sf"/>
</dbReference>
<dbReference type="PANTHER" id="PTHR10794">
    <property type="entry name" value="ABHYDROLASE DOMAIN-CONTAINING PROTEIN"/>
    <property type="match status" value="1"/>
</dbReference>
<feature type="compositionally biased region" description="Acidic residues" evidence="2">
    <location>
        <begin position="485"/>
        <end position="496"/>
    </location>
</feature>
<keyword evidence="5" id="KW-1185">Reference proteome</keyword>
<name>A0A9W7GIF8_9STRA</name>
<comment type="caution">
    <text evidence="4">The sequence shown here is derived from an EMBL/GenBank/DDBJ whole genome shotgun (WGS) entry which is preliminary data.</text>
</comment>
<dbReference type="InterPro" id="IPR029058">
    <property type="entry name" value="AB_hydrolase_fold"/>
</dbReference>
<evidence type="ECO:0000259" key="3">
    <source>
        <dbReference type="Pfam" id="PF00561"/>
    </source>
</evidence>
<dbReference type="EMBL" id="BRYA01000299">
    <property type="protein sequence ID" value="GMI46456.1"/>
    <property type="molecule type" value="Genomic_DNA"/>
</dbReference>
<organism evidence="4 5">
    <name type="scientific">Triparma columacea</name>
    <dbReference type="NCBI Taxonomy" id="722753"/>
    <lineage>
        <taxon>Eukaryota</taxon>
        <taxon>Sar</taxon>
        <taxon>Stramenopiles</taxon>
        <taxon>Ochrophyta</taxon>
        <taxon>Bolidophyceae</taxon>
        <taxon>Parmales</taxon>
        <taxon>Triparmaceae</taxon>
        <taxon>Triparma</taxon>
    </lineage>
</organism>
<evidence type="ECO:0000256" key="2">
    <source>
        <dbReference type="SAM" id="MobiDB-lite"/>
    </source>
</evidence>
<dbReference type="Gene3D" id="3.40.50.1820">
    <property type="entry name" value="alpha/beta hydrolase"/>
    <property type="match status" value="1"/>
</dbReference>
<evidence type="ECO:0000313" key="5">
    <source>
        <dbReference type="Proteomes" id="UP001165065"/>
    </source>
</evidence>
<dbReference type="SUPFAM" id="SSF53474">
    <property type="entry name" value="alpha/beta-Hydrolases"/>
    <property type="match status" value="1"/>
</dbReference>
<dbReference type="GO" id="GO:0047372">
    <property type="term" value="F:monoacylglycerol lipase activity"/>
    <property type="evidence" value="ECO:0007669"/>
    <property type="project" value="TreeGrafter"/>
</dbReference>
<reference evidence="5" key="1">
    <citation type="journal article" date="2023" name="Commun. Biol.">
        <title>Genome analysis of Parmales, the sister group of diatoms, reveals the evolutionary specialization of diatoms from phago-mixotrophs to photoautotrophs.</title>
        <authorList>
            <person name="Ban H."/>
            <person name="Sato S."/>
            <person name="Yoshikawa S."/>
            <person name="Yamada K."/>
            <person name="Nakamura Y."/>
            <person name="Ichinomiya M."/>
            <person name="Sato N."/>
            <person name="Blanc-Mathieu R."/>
            <person name="Endo H."/>
            <person name="Kuwata A."/>
            <person name="Ogata H."/>
        </authorList>
    </citation>
    <scope>NUCLEOTIDE SEQUENCE [LARGE SCALE GENOMIC DNA]</scope>
</reference>
<dbReference type="GO" id="GO:0034338">
    <property type="term" value="F:short-chain carboxylesterase activity"/>
    <property type="evidence" value="ECO:0007669"/>
    <property type="project" value="TreeGrafter"/>
</dbReference>
<accession>A0A9W7GIF8</accession>
<dbReference type="OrthoDB" id="5954035at2759"/>
<sequence>MLPEALALHLPKISREVIFLGSAALFTTLSGIFRPVSVATAVDFRFNRSSDLWEELYASLATTINVFKNRHCSTVLAICRPKPVFSWTFRTSIFSWRECLMTPDDGTLVLDYFQYRGTPKTMWSFLTSLFFTPGSGLGIMRTHKADTKVPVVLVVHGLMGHSEESYVQQTCCEICTQDSRHPIVVAMNYRGAFNHSLNGTGGYSFYDTKDLAFLITWLREKHKGPLFVVGFSMGAAKLANYLGRTEEASNVDGACCICCPWDFTVRNGAVHRPDFIEKVYHFVLAGGLKAWILAHYFELRSNQALMESAPIFKCTASALWWWLFSFNVKEFDENFTIHWVGYKSVEEYYEAASPTRLLNKIKTPLLIINSRNDPLIPSYTNPTDEDVHDNPNLFVIESTYGGHIGFWTPFNGCFATKCFIKFSNLGQISKSTRKGREVRRKESIEIVKKLQSTSSTCLNDYDIIKRIGEDESDGENMAYVLSSSGEEEEDEVEGEREEVLASPKHDELKQNFLEGFA</sequence>
<dbReference type="InterPro" id="IPR000073">
    <property type="entry name" value="AB_hydrolase_1"/>
</dbReference>
<dbReference type="AlphaFoldDB" id="A0A9W7GIF8"/>
<feature type="region of interest" description="Disordered" evidence="2">
    <location>
        <begin position="481"/>
        <end position="500"/>
    </location>
</feature>
<protein>
    <recommendedName>
        <fullName evidence="3">AB hydrolase-1 domain-containing protein</fullName>
    </recommendedName>
</protein>
<proteinExistence type="inferred from homology"/>
<feature type="domain" description="AB hydrolase-1" evidence="3">
    <location>
        <begin position="150"/>
        <end position="408"/>
    </location>
</feature>
<comment type="similarity">
    <text evidence="1">Belongs to the AB hydrolase superfamily. AB hydrolase 4 family.</text>
</comment>
<dbReference type="Proteomes" id="UP001165065">
    <property type="component" value="Unassembled WGS sequence"/>
</dbReference>
<evidence type="ECO:0000313" key="4">
    <source>
        <dbReference type="EMBL" id="GMI46456.1"/>
    </source>
</evidence>
<dbReference type="PROSITE" id="PS01133">
    <property type="entry name" value="UPF0017"/>
    <property type="match status" value="1"/>
</dbReference>
<dbReference type="InterPro" id="IPR000952">
    <property type="entry name" value="AB_hydrolase_4_CS"/>
</dbReference>
<dbReference type="PANTHER" id="PTHR10794:SF63">
    <property type="entry name" value="ALPHA_BETA HYDROLASE 1, ISOFORM A"/>
    <property type="match status" value="1"/>
</dbReference>
<dbReference type="Pfam" id="PF00561">
    <property type="entry name" value="Abhydrolase_1"/>
    <property type="match status" value="1"/>
</dbReference>
<evidence type="ECO:0000256" key="1">
    <source>
        <dbReference type="ARBA" id="ARBA00010884"/>
    </source>
</evidence>
<gene>
    <name evidence="4" type="ORF">TrCOL_g6854</name>
</gene>